<evidence type="ECO:0000256" key="1">
    <source>
        <dbReference type="SAM" id="Coils"/>
    </source>
</evidence>
<dbReference type="EMBL" id="OBDZ01000039">
    <property type="protein sequence ID" value="SNY45701.1"/>
    <property type="molecule type" value="Genomic_DNA"/>
</dbReference>
<gene>
    <name evidence="3" type="ORF">SAMN06265827_13917</name>
</gene>
<evidence type="ECO:0000313" key="4">
    <source>
        <dbReference type="Proteomes" id="UP000219573"/>
    </source>
</evidence>
<proteinExistence type="predicted"/>
<dbReference type="RefSeq" id="WP_097019429.1">
    <property type="nucleotide sequence ID" value="NZ_OBDZ01000039.1"/>
</dbReference>
<feature type="coiled-coil region" evidence="1">
    <location>
        <begin position="102"/>
        <end position="166"/>
    </location>
</feature>
<feature type="compositionally biased region" description="Low complexity" evidence="2">
    <location>
        <begin position="286"/>
        <end position="295"/>
    </location>
</feature>
<protein>
    <submittedName>
        <fullName evidence="3">Uncharacterized protein</fullName>
    </submittedName>
</protein>
<feature type="region of interest" description="Disordered" evidence="2">
    <location>
        <begin position="286"/>
        <end position="308"/>
    </location>
</feature>
<keyword evidence="4" id="KW-1185">Reference proteome</keyword>
<evidence type="ECO:0000313" key="3">
    <source>
        <dbReference type="EMBL" id="SNY45701.1"/>
    </source>
</evidence>
<evidence type="ECO:0000256" key="2">
    <source>
        <dbReference type="SAM" id="MobiDB-lite"/>
    </source>
</evidence>
<keyword evidence="1" id="KW-0175">Coiled coil</keyword>
<name>A0A285IFH8_9FIRM</name>
<dbReference type="AlphaFoldDB" id="A0A285IFH8"/>
<dbReference type="Proteomes" id="UP000219573">
    <property type="component" value="Unassembled WGS sequence"/>
</dbReference>
<organism evidence="3 4">
    <name type="scientific">Orenia metallireducens</name>
    <dbReference type="NCBI Taxonomy" id="1413210"/>
    <lineage>
        <taxon>Bacteria</taxon>
        <taxon>Bacillati</taxon>
        <taxon>Bacillota</taxon>
        <taxon>Clostridia</taxon>
        <taxon>Halanaerobiales</taxon>
        <taxon>Halobacteroidaceae</taxon>
        <taxon>Orenia</taxon>
    </lineage>
</organism>
<reference evidence="4" key="1">
    <citation type="submission" date="2017-09" db="EMBL/GenBank/DDBJ databases">
        <authorList>
            <person name="Varghese N."/>
            <person name="Submissions S."/>
        </authorList>
    </citation>
    <scope>NUCLEOTIDE SEQUENCE [LARGE SCALE GENOMIC DNA]</scope>
    <source>
        <strain evidence="4">MSL47</strain>
    </source>
</reference>
<accession>A0A285IFH8</accession>
<sequence length="353" mass="40555">MAKSDRDKIFDRDIADMGAAISAMMEGKRDVSQDNNFSSKLDKVLEEITESTKVKNQIEALVKLQGNDNQGDVFKQLSEAGLPLSELIGVNQEQTKTMQQLLDKERQRRLESEEKALKVNQQNKSQEMNMMMKMFEMQMENQKQQMDSFKDLVVELKNEIKEVKNGSNSNTKSKNDPIKTATQKLLNEAIDEKLNTQYPDPFEQIMYNKERLNALQEIFGGNNIDKNKLDLKHQIELKKIELEDNWRREEAQRERELEEKKLQKWDVFIGSLQQVLPAVAQAVASNNSQESNQSSKQEESFNKQNMSGSSGVVNNNLICRQCGRSYTFDNAPNVCECGVVLFEETEEEVAQHE</sequence>